<organism evidence="2 3">
    <name type="scientific">Stenotrophomonas cyclobalanopsidis</name>
    <dbReference type="NCBI Taxonomy" id="2771362"/>
    <lineage>
        <taxon>Bacteria</taxon>
        <taxon>Pseudomonadati</taxon>
        <taxon>Pseudomonadota</taxon>
        <taxon>Gammaproteobacteria</taxon>
        <taxon>Lysobacterales</taxon>
        <taxon>Lysobacteraceae</taxon>
        <taxon>Stenotrophomonas</taxon>
    </lineage>
</organism>
<keyword evidence="1" id="KW-1133">Transmembrane helix</keyword>
<evidence type="ECO:0000313" key="2">
    <source>
        <dbReference type="EMBL" id="KAA9000850.1"/>
    </source>
</evidence>
<dbReference type="EMBL" id="VYKI01000006">
    <property type="protein sequence ID" value="KAA9000850.1"/>
    <property type="molecule type" value="Genomic_DNA"/>
</dbReference>
<accession>A0ABQ6T2H1</accession>
<keyword evidence="3" id="KW-1185">Reference proteome</keyword>
<keyword evidence="1" id="KW-0472">Membrane</keyword>
<dbReference type="RefSeq" id="WP_150454077.1">
    <property type="nucleotide sequence ID" value="NZ_VYKI01000006.1"/>
</dbReference>
<reference evidence="2 3" key="1">
    <citation type="journal article" date="2020" name="Antonie Van Leeuwenhoek">
        <title>Stenotrophomonas cyclobalanopsidis sp. nov., isolated from the leaf spot disease of Cyclobalanopsis patelliformis.</title>
        <authorList>
            <person name="Bian D.R."/>
            <person name="Xue H."/>
            <person name="Piao C.G."/>
            <person name="Li Y."/>
        </authorList>
    </citation>
    <scope>NUCLEOTIDE SEQUENCE [LARGE SCALE GENOMIC DNA]</scope>
    <source>
        <strain evidence="2 3">TPQG1-4</strain>
    </source>
</reference>
<name>A0ABQ6T2H1_9GAMM</name>
<evidence type="ECO:0000256" key="1">
    <source>
        <dbReference type="SAM" id="Phobius"/>
    </source>
</evidence>
<keyword evidence="1" id="KW-0812">Transmembrane</keyword>
<gene>
    <name evidence="2" type="ORF">FJU31_06820</name>
</gene>
<sequence length="83" mass="8829">MSRWNTQIVGAYAPACIGWLLALAGGLRLEQLRLDPLAQSLVPVLQWGVASALLATLGCIIGASAVLWRNGRRLGCACSSRPR</sequence>
<protein>
    <submittedName>
        <fullName evidence="2">Uncharacterized protein</fullName>
    </submittedName>
</protein>
<comment type="caution">
    <text evidence="2">The sequence shown here is derived from an EMBL/GenBank/DDBJ whole genome shotgun (WGS) entry which is preliminary data.</text>
</comment>
<evidence type="ECO:0000313" key="3">
    <source>
        <dbReference type="Proteomes" id="UP000326367"/>
    </source>
</evidence>
<proteinExistence type="predicted"/>
<dbReference type="Proteomes" id="UP000326367">
    <property type="component" value="Unassembled WGS sequence"/>
</dbReference>
<feature type="transmembrane region" description="Helical" evidence="1">
    <location>
        <begin position="47"/>
        <end position="68"/>
    </location>
</feature>
<feature type="transmembrane region" description="Helical" evidence="1">
    <location>
        <begin position="9"/>
        <end position="27"/>
    </location>
</feature>